<dbReference type="EMBL" id="JAIWYP010000002">
    <property type="protein sequence ID" value="KAH3866638.1"/>
    <property type="molecule type" value="Genomic_DNA"/>
</dbReference>
<proteinExistence type="predicted"/>
<accession>A0A9D4RGH9</accession>
<reference evidence="1" key="1">
    <citation type="journal article" date="2019" name="bioRxiv">
        <title>The Genome of the Zebra Mussel, Dreissena polymorpha: A Resource for Invasive Species Research.</title>
        <authorList>
            <person name="McCartney M.A."/>
            <person name="Auch B."/>
            <person name="Kono T."/>
            <person name="Mallez S."/>
            <person name="Zhang Y."/>
            <person name="Obille A."/>
            <person name="Becker A."/>
            <person name="Abrahante J.E."/>
            <person name="Garbe J."/>
            <person name="Badalamenti J.P."/>
            <person name="Herman A."/>
            <person name="Mangelson H."/>
            <person name="Liachko I."/>
            <person name="Sullivan S."/>
            <person name="Sone E.D."/>
            <person name="Koren S."/>
            <person name="Silverstein K.A.T."/>
            <person name="Beckman K.B."/>
            <person name="Gohl D.M."/>
        </authorList>
    </citation>
    <scope>NUCLEOTIDE SEQUENCE</scope>
    <source>
        <strain evidence="1">Duluth1</strain>
        <tissue evidence="1">Whole animal</tissue>
    </source>
</reference>
<protein>
    <submittedName>
        <fullName evidence="1">Uncharacterized protein</fullName>
    </submittedName>
</protein>
<dbReference type="AlphaFoldDB" id="A0A9D4RGH9"/>
<evidence type="ECO:0000313" key="2">
    <source>
        <dbReference type="Proteomes" id="UP000828390"/>
    </source>
</evidence>
<name>A0A9D4RGH9_DREPO</name>
<gene>
    <name evidence="1" type="ORF">DPMN_029736</name>
</gene>
<comment type="caution">
    <text evidence="1">The sequence shown here is derived from an EMBL/GenBank/DDBJ whole genome shotgun (WGS) entry which is preliminary data.</text>
</comment>
<sequence>MGLADCLSRLPLSEEGEKAIDEELLVLNIETLSCSNHDELLLLQQKINNSRR</sequence>
<reference evidence="1" key="2">
    <citation type="submission" date="2020-11" db="EMBL/GenBank/DDBJ databases">
        <authorList>
            <person name="McCartney M.A."/>
            <person name="Auch B."/>
            <person name="Kono T."/>
            <person name="Mallez S."/>
            <person name="Becker A."/>
            <person name="Gohl D.M."/>
            <person name="Silverstein K.A.T."/>
            <person name="Koren S."/>
            <person name="Bechman K.B."/>
            <person name="Herman A."/>
            <person name="Abrahante J.E."/>
            <person name="Garbe J."/>
        </authorList>
    </citation>
    <scope>NUCLEOTIDE SEQUENCE</scope>
    <source>
        <strain evidence="1">Duluth1</strain>
        <tissue evidence="1">Whole animal</tissue>
    </source>
</reference>
<keyword evidence="2" id="KW-1185">Reference proteome</keyword>
<dbReference type="Proteomes" id="UP000828390">
    <property type="component" value="Unassembled WGS sequence"/>
</dbReference>
<evidence type="ECO:0000313" key="1">
    <source>
        <dbReference type="EMBL" id="KAH3866638.1"/>
    </source>
</evidence>
<organism evidence="1 2">
    <name type="scientific">Dreissena polymorpha</name>
    <name type="common">Zebra mussel</name>
    <name type="synonym">Mytilus polymorpha</name>
    <dbReference type="NCBI Taxonomy" id="45954"/>
    <lineage>
        <taxon>Eukaryota</taxon>
        <taxon>Metazoa</taxon>
        <taxon>Spiralia</taxon>
        <taxon>Lophotrochozoa</taxon>
        <taxon>Mollusca</taxon>
        <taxon>Bivalvia</taxon>
        <taxon>Autobranchia</taxon>
        <taxon>Heteroconchia</taxon>
        <taxon>Euheterodonta</taxon>
        <taxon>Imparidentia</taxon>
        <taxon>Neoheterodontei</taxon>
        <taxon>Myida</taxon>
        <taxon>Dreissenoidea</taxon>
        <taxon>Dreissenidae</taxon>
        <taxon>Dreissena</taxon>
    </lineage>
</organism>